<name>A0AAQ3MLZ2_VIGMU</name>
<organism evidence="2 3">
    <name type="scientific">Vigna mungo</name>
    <name type="common">Black gram</name>
    <name type="synonym">Phaseolus mungo</name>
    <dbReference type="NCBI Taxonomy" id="3915"/>
    <lineage>
        <taxon>Eukaryota</taxon>
        <taxon>Viridiplantae</taxon>
        <taxon>Streptophyta</taxon>
        <taxon>Embryophyta</taxon>
        <taxon>Tracheophyta</taxon>
        <taxon>Spermatophyta</taxon>
        <taxon>Magnoliopsida</taxon>
        <taxon>eudicotyledons</taxon>
        <taxon>Gunneridae</taxon>
        <taxon>Pentapetalae</taxon>
        <taxon>rosids</taxon>
        <taxon>fabids</taxon>
        <taxon>Fabales</taxon>
        <taxon>Fabaceae</taxon>
        <taxon>Papilionoideae</taxon>
        <taxon>50 kb inversion clade</taxon>
        <taxon>NPAAA clade</taxon>
        <taxon>indigoferoid/millettioid clade</taxon>
        <taxon>Phaseoleae</taxon>
        <taxon>Vigna</taxon>
    </lineage>
</organism>
<reference evidence="2 3" key="1">
    <citation type="journal article" date="2023" name="Life. Sci Alliance">
        <title>Evolutionary insights into 3D genome organization and epigenetic landscape of Vigna mungo.</title>
        <authorList>
            <person name="Junaid A."/>
            <person name="Singh B."/>
            <person name="Bhatia S."/>
        </authorList>
    </citation>
    <scope>NUCLEOTIDE SEQUENCE [LARGE SCALE GENOMIC DNA]</scope>
    <source>
        <strain evidence="2">Urdbean</strain>
    </source>
</reference>
<protein>
    <submittedName>
        <fullName evidence="2">Uncharacterized protein</fullName>
    </submittedName>
</protein>
<keyword evidence="3" id="KW-1185">Reference proteome</keyword>
<dbReference type="Proteomes" id="UP001374535">
    <property type="component" value="Chromosome 10"/>
</dbReference>
<dbReference type="AlphaFoldDB" id="A0AAQ3MLZ2"/>
<evidence type="ECO:0000313" key="3">
    <source>
        <dbReference type="Proteomes" id="UP001374535"/>
    </source>
</evidence>
<feature type="compositionally biased region" description="Low complexity" evidence="1">
    <location>
        <begin position="51"/>
        <end position="62"/>
    </location>
</feature>
<sequence length="137" mass="15291">MRNLKDEIAALRKELSYQRKIRTFEQYPSVHVAGEGNEEAAAGDAHEAAAHAKAAAEQGAHETPIYEPAADEEVGDEESVEQPRTFIDIGDDEEDEVNVDVQPMVVESLYTFVGDPRETVDVFMLYFLATRKGIVHR</sequence>
<evidence type="ECO:0000256" key="1">
    <source>
        <dbReference type="SAM" id="MobiDB-lite"/>
    </source>
</evidence>
<gene>
    <name evidence="2" type="ORF">V8G54_032197</name>
</gene>
<proteinExistence type="predicted"/>
<accession>A0AAQ3MLZ2</accession>
<dbReference type="EMBL" id="CP144691">
    <property type="protein sequence ID" value="WVY93109.1"/>
    <property type="molecule type" value="Genomic_DNA"/>
</dbReference>
<feature type="region of interest" description="Disordered" evidence="1">
    <location>
        <begin position="37"/>
        <end position="82"/>
    </location>
</feature>
<evidence type="ECO:0000313" key="2">
    <source>
        <dbReference type="EMBL" id="WVY93109.1"/>
    </source>
</evidence>
<feature type="compositionally biased region" description="Acidic residues" evidence="1">
    <location>
        <begin position="69"/>
        <end position="80"/>
    </location>
</feature>